<dbReference type="PANTHER" id="PTHR34796:SF1">
    <property type="entry name" value="EXPRESSED PROTEIN"/>
    <property type="match status" value="1"/>
</dbReference>
<sequence>MAYPNEFIAYLVQFHGSRDYFECHEILEDYWKETDPGNKTSHWVAFILLAVSSYHHRRGNFPGAERTASNSLKIFKNTPAIVIHSLGLDYNQLIELLEVSIYQIKRKMPYKSINLPIISSSLLEKCQSQCKKEGLCWLYSGQVTEDILHRHTVRDRSEIIKERAYQKALRQTKA</sequence>
<dbReference type="SUPFAM" id="SSF140663">
    <property type="entry name" value="TTHA0068-like"/>
    <property type="match status" value="1"/>
</dbReference>
<proteinExistence type="predicted"/>
<dbReference type="EMBL" id="JACXSI010000043">
    <property type="protein sequence ID" value="MBD3109723.1"/>
    <property type="molecule type" value="Genomic_DNA"/>
</dbReference>
<dbReference type="PANTHER" id="PTHR34796">
    <property type="entry name" value="EXPRESSED PROTEIN"/>
    <property type="match status" value="1"/>
</dbReference>
<name>A0A927CXZ5_9BACI</name>
<dbReference type="Gene3D" id="1.10.3450.10">
    <property type="entry name" value="TTHA0068-like"/>
    <property type="match status" value="1"/>
</dbReference>
<dbReference type="Pfam" id="PF03745">
    <property type="entry name" value="DUF309"/>
    <property type="match status" value="1"/>
</dbReference>
<keyword evidence="2" id="KW-1185">Reference proteome</keyword>
<dbReference type="InterPro" id="IPR023203">
    <property type="entry name" value="TTHA0068_sf"/>
</dbReference>
<reference evidence="1" key="1">
    <citation type="submission" date="2020-09" db="EMBL/GenBank/DDBJ databases">
        <title>Bacillus faecalis sp. nov., a moderately halophilic bacterium isolated from cow faeces.</title>
        <authorList>
            <person name="Jiang L."/>
            <person name="Lee J."/>
        </authorList>
    </citation>
    <scope>NUCLEOTIDE SEQUENCE</scope>
    <source>
        <strain evidence="1">AGMB 02131</strain>
    </source>
</reference>
<dbReference type="InterPro" id="IPR005500">
    <property type="entry name" value="DUF309"/>
</dbReference>
<dbReference type="AlphaFoldDB" id="A0A927CXZ5"/>
<accession>A0A927CXZ5</accession>
<gene>
    <name evidence="1" type="ORF">IEO70_15395</name>
</gene>
<dbReference type="Proteomes" id="UP000602076">
    <property type="component" value="Unassembled WGS sequence"/>
</dbReference>
<protein>
    <submittedName>
        <fullName evidence="1">DUF309 domain-containing protein</fullName>
    </submittedName>
</protein>
<organism evidence="1 2">
    <name type="scientific">Peribacillus faecalis</name>
    <dbReference type="NCBI Taxonomy" id="2772559"/>
    <lineage>
        <taxon>Bacteria</taxon>
        <taxon>Bacillati</taxon>
        <taxon>Bacillota</taxon>
        <taxon>Bacilli</taxon>
        <taxon>Bacillales</taxon>
        <taxon>Bacillaceae</taxon>
        <taxon>Peribacillus</taxon>
    </lineage>
</organism>
<evidence type="ECO:0000313" key="1">
    <source>
        <dbReference type="EMBL" id="MBD3109723.1"/>
    </source>
</evidence>
<comment type="caution">
    <text evidence="1">The sequence shown here is derived from an EMBL/GenBank/DDBJ whole genome shotgun (WGS) entry which is preliminary data.</text>
</comment>
<dbReference type="RefSeq" id="WP_190999259.1">
    <property type="nucleotide sequence ID" value="NZ_JACXSI010000043.1"/>
</dbReference>
<evidence type="ECO:0000313" key="2">
    <source>
        <dbReference type="Proteomes" id="UP000602076"/>
    </source>
</evidence>